<dbReference type="PRINTS" id="PR00463">
    <property type="entry name" value="EP450I"/>
</dbReference>
<dbReference type="AlphaFoldDB" id="A0A559MEN4"/>
<reference evidence="9 10" key="1">
    <citation type="submission" date="2018-05" db="EMBL/GenBank/DDBJ databases">
        <title>Genome sequencing and assembly of the regulated plant pathogen Lachnellula willkommii and related sister species for the development of diagnostic species identification markers.</title>
        <authorList>
            <person name="Giroux E."/>
            <person name="Bilodeau G."/>
        </authorList>
    </citation>
    <scope>NUCLEOTIDE SEQUENCE [LARGE SCALE GENOMIC DNA]</scope>
    <source>
        <strain evidence="9 10">CBS 172.35</strain>
    </source>
</reference>
<feature type="transmembrane region" description="Helical" evidence="8">
    <location>
        <begin position="68"/>
        <end position="90"/>
    </location>
</feature>
<organism evidence="9 10">
    <name type="scientific">Lachnellula willkommii</name>
    <dbReference type="NCBI Taxonomy" id="215461"/>
    <lineage>
        <taxon>Eukaryota</taxon>
        <taxon>Fungi</taxon>
        <taxon>Dikarya</taxon>
        <taxon>Ascomycota</taxon>
        <taxon>Pezizomycotina</taxon>
        <taxon>Leotiomycetes</taxon>
        <taxon>Helotiales</taxon>
        <taxon>Lachnaceae</taxon>
        <taxon>Lachnellula</taxon>
    </lineage>
</organism>
<keyword evidence="4" id="KW-0560">Oxidoreductase</keyword>
<dbReference type="GO" id="GO:0020037">
    <property type="term" value="F:heme binding"/>
    <property type="evidence" value="ECO:0007669"/>
    <property type="project" value="InterPro"/>
</dbReference>
<keyword evidence="5 7" id="KW-0408">Iron</keyword>
<dbReference type="Gene3D" id="1.10.630.10">
    <property type="entry name" value="Cytochrome P450"/>
    <property type="match status" value="1"/>
</dbReference>
<accession>A0A559MEN4</accession>
<evidence type="ECO:0000313" key="9">
    <source>
        <dbReference type="EMBL" id="TVY91425.1"/>
    </source>
</evidence>
<evidence type="ECO:0000256" key="3">
    <source>
        <dbReference type="ARBA" id="ARBA00022723"/>
    </source>
</evidence>
<keyword evidence="8" id="KW-0812">Transmembrane</keyword>
<evidence type="ECO:0000256" key="7">
    <source>
        <dbReference type="PIRSR" id="PIRSR602401-1"/>
    </source>
</evidence>
<dbReference type="Proteomes" id="UP000315522">
    <property type="component" value="Unassembled WGS sequence"/>
</dbReference>
<evidence type="ECO:0000256" key="6">
    <source>
        <dbReference type="ARBA" id="ARBA00023033"/>
    </source>
</evidence>
<dbReference type="PRINTS" id="PR00385">
    <property type="entry name" value="P450"/>
</dbReference>
<feature type="transmembrane region" description="Helical" evidence="8">
    <location>
        <begin position="36"/>
        <end position="56"/>
    </location>
</feature>
<dbReference type="InterPro" id="IPR002401">
    <property type="entry name" value="Cyt_P450_E_grp-I"/>
</dbReference>
<feature type="binding site" description="axial binding residue" evidence="7">
    <location>
        <position position="498"/>
    </location>
    <ligand>
        <name>heme</name>
        <dbReference type="ChEBI" id="CHEBI:30413"/>
    </ligand>
    <ligandPart>
        <name>Fe</name>
        <dbReference type="ChEBI" id="CHEBI:18248"/>
    </ligandPart>
</feature>
<comment type="similarity">
    <text evidence="2">Belongs to the cytochrome P450 family.</text>
</comment>
<feature type="transmembrane region" description="Helical" evidence="8">
    <location>
        <begin position="12"/>
        <end position="29"/>
    </location>
</feature>
<evidence type="ECO:0000256" key="1">
    <source>
        <dbReference type="ARBA" id="ARBA00001971"/>
    </source>
</evidence>
<dbReference type="GO" id="GO:0016705">
    <property type="term" value="F:oxidoreductase activity, acting on paired donors, with incorporation or reduction of molecular oxygen"/>
    <property type="evidence" value="ECO:0007669"/>
    <property type="project" value="InterPro"/>
</dbReference>
<comment type="caution">
    <text evidence="9">The sequence shown here is derived from an EMBL/GenBank/DDBJ whole genome shotgun (WGS) entry which is preliminary data.</text>
</comment>
<dbReference type="EMBL" id="QGML01000549">
    <property type="protein sequence ID" value="TVY91425.1"/>
    <property type="molecule type" value="Genomic_DNA"/>
</dbReference>
<gene>
    <name evidence="9" type="primary">FCK2_1</name>
    <name evidence="9" type="ORF">LAWI1_G003016</name>
</gene>
<dbReference type="PANTHER" id="PTHR24305">
    <property type="entry name" value="CYTOCHROME P450"/>
    <property type="match status" value="1"/>
</dbReference>
<keyword evidence="10" id="KW-1185">Reference proteome</keyword>
<name>A0A559MEN4_9HELO</name>
<comment type="cofactor">
    <cofactor evidence="1 7">
        <name>heme</name>
        <dbReference type="ChEBI" id="CHEBI:30413"/>
    </cofactor>
</comment>
<sequence>MENLIQALNPYHDVLLLAIVAGLVSHQGFRKYEPTISSFLGVFFSLQAITFLQIVVRNGSSLESLVSSALLTAMFGVIYLGVLGISIVLYRVYFHPLRHYPGPKLSRITKIEWFFRKRDGQFYLYVDRLHKKYGDVVRLGPNDLVFCSPADVPLINGPLSKMAKGSNADGSPWATARSVTFVKDRAEHRARRRIWDQGFTTAALQQYEPRIASLLEAVSDQFASRIGQEINFADWTAFFAFDAMGDLGFGNDFEMVKKGIPHMYKEYIHKALKMRTFWANLPWCKYIVNYLPMDDEMKQQTKQFVKFGNERFDARKAKGTTRADIFSHLLAQDEESGGRMPEAELREDAKSIIIAGSDTTSFALVAILFCLIQHEQAYEKLEKEIDALNAKGPIRGTTLGPEQAPYVNGVINEALRLFPPAPEPSQRTYGESPYILNGKLIPPHTNCYVSHYTLARDERNFSEPDEFIPERWIESSRPEKFNHNARAFVPFGSGLFGCAGRTLAQLELRQFIATLLYRFHFSAGRNFNPQDFQSALRSNGTMESGGLPLLLTARNVKSEAS</sequence>
<evidence type="ECO:0000256" key="2">
    <source>
        <dbReference type="ARBA" id="ARBA00010617"/>
    </source>
</evidence>
<dbReference type="InterPro" id="IPR050121">
    <property type="entry name" value="Cytochrome_P450_monoxygenase"/>
</dbReference>
<keyword evidence="7" id="KW-0349">Heme</keyword>
<dbReference type="InterPro" id="IPR036396">
    <property type="entry name" value="Cyt_P450_sf"/>
</dbReference>
<dbReference type="GO" id="GO:0005506">
    <property type="term" value="F:iron ion binding"/>
    <property type="evidence" value="ECO:0007669"/>
    <property type="project" value="InterPro"/>
</dbReference>
<keyword evidence="8" id="KW-1133">Transmembrane helix</keyword>
<dbReference type="PANTHER" id="PTHR24305:SF187">
    <property type="entry name" value="P450, PUTATIVE (EUROFUNG)-RELATED"/>
    <property type="match status" value="1"/>
</dbReference>
<proteinExistence type="inferred from homology"/>
<dbReference type="GO" id="GO:0004497">
    <property type="term" value="F:monooxygenase activity"/>
    <property type="evidence" value="ECO:0007669"/>
    <property type="project" value="UniProtKB-KW"/>
</dbReference>
<protein>
    <submittedName>
        <fullName evidence="9">Cytochrome P450 monooxygenase</fullName>
    </submittedName>
</protein>
<evidence type="ECO:0000256" key="8">
    <source>
        <dbReference type="SAM" id="Phobius"/>
    </source>
</evidence>
<dbReference type="SUPFAM" id="SSF48264">
    <property type="entry name" value="Cytochrome P450"/>
    <property type="match status" value="1"/>
</dbReference>
<dbReference type="InterPro" id="IPR001128">
    <property type="entry name" value="Cyt_P450"/>
</dbReference>
<keyword evidence="3 7" id="KW-0479">Metal-binding</keyword>
<evidence type="ECO:0000313" key="10">
    <source>
        <dbReference type="Proteomes" id="UP000315522"/>
    </source>
</evidence>
<evidence type="ECO:0000256" key="5">
    <source>
        <dbReference type="ARBA" id="ARBA00023004"/>
    </source>
</evidence>
<dbReference type="Pfam" id="PF00067">
    <property type="entry name" value="p450"/>
    <property type="match status" value="1"/>
</dbReference>
<evidence type="ECO:0000256" key="4">
    <source>
        <dbReference type="ARBA" id="ARBA00023002"/>
    </source>
</evidence>
<keyword evidence="8" id="KW-0472">Membrane</keyword>
<keyword evidence="6 9" id="KW-0503">Monooxygenase</keyword>